<comment type="caution">
    <text evidence="2">The sequence shown here is derived from an EMBL/GenBank/DDBJ whole genome shotgun (WGS) entry which is preliminary data.</text>
</comment>
<dbReference type="Proteomes" id="UP000193986">
    <property type="component" value="Unassembled WGS sequence"/>
</dbReference>
<evidence type="ECO:0000313" key="2">
    <source>
        <dbReference type="EMBL" id="ORY25442.1"/>
    </source>
</evidence>
<dbReference type="AlphaFoldDB" id="A0A1Y2ASB8"/>
<feature type="region of interest" description="Disordered" evidence="1">
    <location>
        <begin position="14"/>
        <end position="33"/>
    </location>
</feature>
<accession>A0A1Y2ASB8</accession>
<keyword evidence="3" id="KW-1185">Reference proteome</keyword>
<protein>
    <submittedName>
        <fullName evidence="2">Uncharacterized protein</fullName>
    </submittedName>
</protein>
<organism evidence="2 3">
    <name type="scientific">Naematelia encephala</name>
    <dbReference type="NCBI Taxonomy" id="71784"/>
    <lineage>
        <taxon>Eukaryota</taxon>
        <taxon>Fungi</taxon>
        <taxon>Dikarya</taxon>
        <taxon>Basidiomycota</taxon>
        <taxon>Agaricomycotina</taxon>
        <taxon>Tremellomycetes</taxon>
        <taxon>Tremellales</taxon>
        <taxon>Naemateliaceae</taxon>
        <taxon>Naematelia</taxon>
    </lineage>
</organism>
<evidence type="ECO:0000313" key="3">
    <source>
        <dbReference type="Proteomes" id="UP000193986"/>
    </source>
</evidence>
<feature type="compositionally biased region" description="Low complexity" evidence="1">
    <location>
        <begin position="231"/>
        <end position="243"/>
    </location>
</feature>
<evidence type="ECO:0000256" key="1">
    <source>
        <dbReference type="SAM" id="MobiDB-lite"/>
    </source>
</evidence>
<sequence length="429" mass="46697">MGELDMSMQYHLAAGSKRSRDEIEEVSHEDEGAWTLEEEETIRATLMHPFRPISTPYPPGSLPPAQVLDELANQILTYALRPTHGSPSSRMQNTSGISGWLRSFDATRARLFAVALAESKFGHDASERKLSRVERKERQQRPGLRRMDSMDFLDEAEGEKEELSTGDGIGKALRLSTSLQNSAKASIPRSMSYDDLSAGPSTPSSTTITLTPSSPGPSPAPQPILHRRGSFRSTATRTTRPTSLLQRGRSFTASDLQAEEASLTTPPPPPLPSQELASSPEPNITTPELLHAPKSLDLPRSRNAITRSQSTSVLCPEGHLARDTFLAHSPSSEDRHTLAIPLDIGRSSKSKQAQGAGWTDSDDEPTHGQGNRVVKKSKSIRPKSSSSRSSRSHVPHMQRITVVGGLQGGFISGDEGLRSPFEEKDGLDF</sequence>
<feature type="region of interest" description="Disordered" evidence="1">
    <location>
        <begin position="123"/>
        <end position="151"/>
    </location>
</feature>
<name>A0A1Y2ASB8_9TREE</name>
<feature type="compositionally biased region" description="Basic and acidic residues" evidence="1">
    <location>
        <begin position="123"/>
        <end position="149"/>
    </location>
</feature>
<dbReference type="EMBL" id="MCFC01000057">
    <property type="protein sequence ID" value="ORY25442.1"/>
    <property type="molecule type" value="Genomic_DNA"/>
</dbReference>
<reference evidence="2 3" key="1">
    <citation type="submission" date="2016-07" db="EMBL/GenBank/DDBJ databases">
        <title>Pervasive Adenine N6-methylation of Active Genes in Fungi.</title>
        <authorList>
            <consortium name="DOE Joint Genome Institute"/>
            <person name="Mondo S.J."/>
            <person name="Dannebaum R.O."/>
            <person name="Kuo R.C."/>
            <person name="Labutti K."/>
            <person name="Haridas S."/>
            <person name="Kuo A."/>
            <person name="Salamov A."/>
            <person name="Ahrendt S.R."/>
            <person name="Lipzen A."/>
            <person name="Sullivan W."/>
            <person name="Andreopoulos W.B."/>
            <person name="Clum A."/>
            <person name="Lindquist E."/>
            <person name="Daum C."/>
            <person name="Ramamoorthy G.K."/>
            <person name="Gryganskyi A."/>
            <person name="Culley D."/>
            <person name="Magnuson J.K."/>
            <person name="James T.Y."/>
            <person name="O'Malley M.A."/>
            <person name="Stajich J.E."/>
            <person name="Spatafora J.W."/>
            <person name="Visel A."/>
            <person name="Grigoriev I.V."/>
        </authorList>
    </citation>
    <scope>NUCLEOTIDE SEQUENCE [LARGE SCALE GENOMIC DNA]</scope>
    <source>
        <strain evidence="2 3">68-887.2</strain>
    </source>
</reference>
<feature type="compositionally biased region" description="Low complexity" evidence="1">
    <location>
        <begin position="273"/>
        <end position="282"/>
    </location>
</feature>
<dbReference type="OrthoDB" id="2571862at2759"/>
<feature type="compositionally biased region" description="Basic and acidic residues" evidence="1">
    <location>
        <begin position="18"/>
        <end position="31"/>
    </location>
</feature>
<feature type="compositionally biased region" description="Basic and acidic residues" evidence="1">
    <location>
        <begin position="415"/>
        <end position="429"/>
    </location>
</feature>
<feature type="region of interest" description="Disordered" evidence="1">
    <location>
        <begin position="341"/>
        <end position="429"/>
    </location>
</feature>
<gene>
    <name evidence="2" type="ORF">BCR39DRAFT_286940</name>
</gene>
<feature type="region of interest" description="Disordered" evidence="1">
    <location>
        <begin position="182"/>
        <end position="302"/>
    </location>
</feature>
<proteinExistence type="predicted"/>
<feature type="compositionally biased region" description="Low complexity" evidence="1">
    <location>
        <begin position="196"/>
        <end position="213"/>
    </location>
</feature>
<dbReference type="InParanoid" id="A0A1Y2ASB8"/>